<dbReference type="AlphaFoldDB" id="A0AAE3J9P2"/>
<feature type="domain" description="Prophage endopeptidase tail N-terminal" evidence="2">
    <location>
        <begin position="19"/>
        <end position="83"/>
    </location>
</feature>
<name>A0AAE3J9P2_9FIRM</name>
<dbReference type="Proteomes" id="UP001198242">
    <property type="component" value="Unassembled WGS sequence"/>
</dbReference>
<accession>A0AAE3J9P2</accession>
<protein>
    <submittedName>
        <fullName evidence="3">Phage tail protein</fullName>
    </submittedName>
</protein>
<evidence type="ECO:0000313" key="4">
    <source>
        <dbReference type="Proteomes" id="UP001198242"/>
    </source>
</evidence>
<comment type="caution">
    <text evidence="3">The sequence shown here is derived from an EMBL/GenBank/DDBJ whole genome shotgun (WGS) entry which is preliminary data.</text>
</comment>
<evidence type="ECO:0000259" key="2">
    <source>
        <dbReference type="Pfam" id="PF18994"/>
    </source>
</evidence>
<dbReference type="EMBL" id="JAJEQM010000011">
    <property type="protein sequence ID" value="MCC2210849.1"/>
    <property type="molecule type" value="Genomic_DNA"/>
</dbReference>
<dbReference type="InterPro" id="IPR007119">
    <property type="entry name" value="Phage_tail_spike_N"/>
</dbReference>
<dbReference type="InterPro" id="IPR044051">
    <property type="entry name" value="Prophage_tail_N"/>
</dbReference>
<dbReference type="Pfam" id="PF06605">
    <property type="entry name" value="Prophage_tail"/>
    <property type="match status" value="1"/>
</dbReference>
<gene>
    <name evidence="3" type="ORF">LKE05_08625</name>
</gene>
<dbReference type="RefSeq" id="WP_308456552.1">
    <property type="nucleotide sequence ID" value="NZ_JAJEQM010000011.1"/>
</dbReference>
<reference evidence="3 4" key="1">
    <citation type="submission" date="2021-10" db="EMBL/GenBank/DDBJ databases">
        <title>Anaerobic single-cell dispensing facilitates the cultivation of human gut bacteria.</title>
        <authorList>
            <person name="Afrizal A."/>
        </authorList>
    </citation>
    <scope>NUCLEOTIDE SEQUENCE [LARGE SCALE GENOMIC DNA]</scope>
    <source>
        <strain evidence="3 4">CLA-AA-H232</strain>
    </source>
</reference>
<proteinExistence type="predicted"/>
<evidence type="ECO:0000313" key="3">
    <source>
        <dbReference type="EMBL" id="MCC2210849.1"/>
    </source>
</evidence>
<dbReference type="Pfam" id="PF18994">
    <property type="entry name" value="Prophage_tailD1"/>
    <property type="match status" value="1"/>
</dbReference>
<sequence length="472" mass="52761">MLRILPYNSVTFDKGIVIGDAYDVRVTYEINGERRLDFSYPINEKSEIISENKIVVCEGQAYRIIKVSKTIGEKNFIAAECSHVYNADASNIHIQNIPDLIGKTPSYVLGQIFKNTKFSIMTDSELTKVGLKRVDYSGFKIDFFSMDKTNPYEAVKALIENCGKGEIYADNYKIALVERIGSESCLRLDLSKNMKDISIERDITDMVTKLYPYGKDDAHIGSVNSGKQYIISENADIYGVREGYRDYTDYIEPSKILRRAQWEFDSENEERIDVPCVNITGGYADISKLADYADEKINIGDTVTVIDRGNEIRERVIRLEYYPYQSDDTVISVGRVKKDLFFYLEQIGTLAKRYKKVSTTGGKVKAKSVSGVISQSGMKIDGENGTVSLLSDIIEVSTGGDVKTQIGNVNGQFVFNITDNNGNSAVNITDKGNMNFKGDFETEKLIVGDNVITQDSNGVLCINGKRILVEGE</sequence>
<keyword evidence="4" id="KW-1185">Reference proteome</keyword>
<dbReference type="NCBIfam" id="TIGR01665">
    <property type="entry name" value="put_anti_recept"/>
    <property type="match status" value="1"/>
</dbReference>
<feature type="domain" description="Tail spike" evidence="1">
    <location>
        <begin position="149"/>
        <end position="340"/>
    </location>
</feature>
<dbReference type="InterPro" id="IPR010572">
    <property type="entry name" value="Tail_dom"/>
</dbReference>
<evidence type="ECO:0000259" key="1">
    <source>
        <dbReference type="Pfam" id="PF06605"/>
    </source>
</evidence>
<organism evidence="3 4">
    <name type="scientific">Hominilimicola fabiformis</name>
    <dbReference type="NCBI Taxonomy" id="2885356"/>
    <lineage>
        <taxon>Bacteria</taxon>
        <taxon>Bacillati</taxon>
        <taxon>Bacillota</taxon>
        <taxon>Clostridia</taxon>
        <taxon>Eubacteriales</taxon>
        <taxon>Oscillospiraceae</taxon>
        <taxon>Hominilimicola</taxon>
    </lineage>
</organism>